<keyword evidence="3" id="KW-1185">Reference proteome</keyword>
<dbReference type="GeneID" id="75736090"/>
<reference evidence="2 3" key="1">
    <citation type="journal article" date="2010" name="Stand. Genomic Sci.">
        <title>Complete genome sequence of Haloterrigena turkmenica type strain (4k).</title>
        <authorList>
            <person name="Saunders E."/>
            <person name="Tindall B.J."/>
            <person name="Fahnrich R."/>
            <person name="Lapidus A."/>
            <person name="Copeland A."/>
            <person name="Del Rio T.G."/>
            <person name="Lucas S."/>
            <person name="Chen F."/>
            <person name="Tice H."/>
            <person name="Cheng J.F."/>
            <person name="Han C."/>
            <person name="Detter J.C."/>
            <person name="Bruce D."/>
            <person name="Goodwin L."/>
            <person name="Chain P."/>
            <person name="Pitluck S."/>
            <person name="Pati A."/>
            <person name="Ivanova N."/>
            <person name="Mavromatis K."/>
            <person name="Chen A."/>
            <person name="Palaniappan K."/>
            <person name="Land M."/>
            <person name="Hauser L."/>
            <person name="Chang Y.J."/>
            <person name="Jeffries C.D."/>
            <person name="Brettin T."/>
            <person name="Rohde M."/>
            <person name="Goker M."/>
            <person name="Bristow J."/>
            <person name="Eisen J.A."/>
            <person name="Markowitz V."/>
            <person name="Hugenholtz P."/>
            <person name="Klenk H.P."/>
            <person name="Kyrpides N.C."/>
        </authorList>
    </citation>
    <scope>NUCLEOTIDE SEQUENCE [LARGE SCALE GENOMIC DNA]</scope>
    <source>
        <strain evidence="3">ATCC 51198 / DSM 5511 / JCM 9101 / NCIMB 13204 / VKM B-1734 / 4k</strain>
    </source>
</reference>
<dbReference type="HOGENOM" id="CLU_3245281_0_0_2"/>
<dbReference type="RefSeq" id="WP_012945528.1">
    <property type="nucleotide sequence ID" value="NC_013745.1"/>
</dbReference>
<evidence type="ECO:0000313" key="3">
    <source>
        <dbReference type="Proteomes" id="UP000001903"/>
    </source>
</evidence>
<sequence length="42" mass="4445">MFHRVTVIGTATGTETDPDSPDGPDEDGYPMAYHHAAARAGE</sequence>
<protein>
    <submittedName>
        <fullName evidence="2">Uncharacterized protein</fullName>
    </submittedName>
</protein>
<organism evidence="2 3">
    <name type="scientific">Haloterrigena turkmenica (strain ATCC 51198 / DSM 5511 / JCM 9101 / NCIMB 13204 / VKM B-1734 / 4k)</name>
    <name type="common">Halococcus turkmenicus</name>
    <dbReference type="NCBI Taxonomy" id="543526"/>
    <lineage>
        <taxon>Archaea</taxon>
        <taxon>Methanobacteriati</taxon>
        <taxon>Methanobacteriota</taxon>
        <taxon>Stenosarchaea group</taxon>
        <taxon>Halobacteria</taxon>
        <taxon>Halobacteriales</taxon>
        <taxon>Natrialbaceae</taxon>
        <taxon>Haloterrigena</taxon>
    </lineage>
</organism>
<name>D2S1N7_HALTV</name>
<evidence type="ECO:0000256" key="1">
    <source>
        <dbReference type="SAM" id="MobiDB-lite"/>
    </source>
</evidence>
<dbReference type="AlphaFoldDB" id="D2S1N7"/>
<accession>D2S1N7</accession>
<feature type="region of interest" description="Disordered" evidence="1">
    <location>
        <begin position="1"/>
        <end position="31"/>
    </location>
</feature>
<gene>
    <name evidence="2" type="ordered locus">Htur_4473</name>
</gene>
<dbReference type="EMBL" id="CP001862">
    <property type="protein sequence ID" value="ADB63284.1"/>
    <property type="molecule type" value="Genomic_DNA"/>
</dbReference>
<dbReference type="Proteomes" id="UP000001903">
    <property type="component" value="Plasmid pHTUR02"/>
</dbReference>
<keyword evidence="2" id="KW-0614">Plasmid</keyword>
<proteinExistence type="predicted"/>
<feature type="compositionally biased region" description="Acidic residues" evidence="1">
    <location>
        <begin position="16"/>
        <end position="28"/>
    </location>
</feature>
<geneLocation type="plasmid" evidence="2 3">
    <name>pHTUR02</name>
</geneLocation>
<evidence type="ECO:0000313" key="2">
    <source>
        <dbReference type="EMBL" id="ADB63284.1"/>
    </source>
</evidence>
<dbReference type="KEGG" id="htu:Htur_4473"/>